<evidence type="ECO:0000259" key="3">
    <source>
        <dbReference type="PROSITE" id="PS50977"/>
    </source>
</evidence>
<dbReference type="Pfam" id="PF00440">
    <property type="entry name" value="TetR_N"/>
    <property type="match status" value="1"/>
</dbReference>
<dbReference type="RefSeq" id="WP_254674965.1">
    <property type="nucleotide sequence ID" value="NZ_JAMWDU010000004.1"/>
</dbReference>
<dbReference type="SUPFAM" id="SSF48498">
    <property type="entry name" value="Tetracyclin repressor-like, C-terminal domain"/>
    <property type="match status" value="1"/>
</dbReference>
<dbReference type="GO" id="GO:0003700">
    <property type="term" value="F:DNA-binding transcription factor activity"/>
    <property type="evidence" value="ECO:0007669"/>
    <property type="project" value="TreeGrafter"/>
</dbReference>
<dbReference type="GO" id="GO:0000976">
    <property type="term" value="F:transcription cis-regulatory region binding"/>
    <property type="evidence" value="ECO:0007669"/>
    <property type="project" value="TreeGrafter"/>
</dbReference>
<gene>
    <name evidence="4" type="ORF">NF348_12215</name>
</gene>
<feature type="domain" description="HTH tetR-type" evidence="3">
    <location>
        <begin position="9"/>
        <end position="69"/>
    </location>
</feature>
<keyword evidence="1 2" id="KW-0238">DNA-binding</keyword>
<dbReference type="PANTHER" id="PTHR30055">
    <property type="entry name" value="HTH-TYPE TRANSCRIPTIONAL REGULATOR RUTR"/>
    <property type="match status" value="1"/>
</dbReference>
<dbReference type="PRINTS" id="PR00455">
    <property type="entry name" value="HTHTETR"/>
</dbReference>
<dbReference type="InterPro" id="IPR001647">
    <property type="entry name" value="HTH_TetR"/>
</dbReference>
<feature type="DNA-binding region" description="H-T-H motif" evidence="2">
    <location>
        <begin position="32"/>
        <end position="51"/>
    </location>
</feature>
<dbReference type="SUPFAM" id="SSF46689">
    <property type="entry name" value="Homeodomain-like"/>
    <property type="match status" value="1"/>
</dbReference>
<evidence type="ECO:0000313" key="4">
    <source>
        <dbReference type="EMBL" id="MCP8887879.1"/>
    </source>
</evidence>
<dbReference type="PROSITE" id="PS01081">
    <property type="entry name" value="HTH_TETR_1"/>
    <property type="match status" value="1"/>
</dbReference>
<dbReference type="InterPro" id="IPR009057">
    <property type="entry name" value="Homeodomain-like_sf"/>
</dbReference>
<dbReference type="EMBL" id="JAMWDU010000004">
    <property type="protein sequence ID" value="MCP8887879.1"/>
    <property type="molecule type" value="Genomic_DNA"/>
</dbReference>
<dbReference type="Gene3D" id="1.10.357.10">
    <property type="entry name" value="Tetracycline Repressor, domain 2"/>
    <property type="match status" value="1"/>
</dbReference>
<proteinExistence type="predicted"/>
<keyword evidence="5" id="KW-1185">Reference proteome</keyword>
<dbReference type="InterPro" id="IPR050109">
    <property type="entry name" value="HTH-type_TetR-like_transc_reg"/>
</dbReference>
<dbReference type="PROSITE" id="PS50977">
    <property type="entry name" value="HTH_TETR_2"/>
    <property type="match status" value="1"/>
</dbReference>
<accession>A0A9Q4AQ54</accession>
<dbReference type="Proteomes" id="UP001060275">
    <property type="component" value="Unassembled WGS sequence"/>
</dbReference>
<comment type="caution">
    <text evidence="4">The sequence shown here is derived from an EMBL/GenBank/DDBJ whole genome shotgun (WGS) entry which is preliminary data.</text>
</comment>
<evidence type="ECO:0000313" key="5">
    <source>
        <dbReference type="Proteomes" id="UP001060275"/>
    </source>
</evidence>
<evidence type="ECO:0000256" key="2">
    <source>
        <dbReference type="PROSITE-ProRule" id="PRU00335"/>
    </source>
</evidence>
<dbReference type="AlphaFoldDB" id="A0A9Q4AQ54"/>
<reference evidence="4" key="1">
    <citation type="submission" date="2022-06" db="EMBL/GenBank/DDBJ databases">
        <title>Devosia sp. XJ19-45 genome assembly.</title>
        <authorList>
            <person name="Li B."/>
            <person name="Cai M."/>
            <person name="Nie G."/>
            <person name="Li W."/>
        </authorList>
    </citation>
    <scope>NUCLEOTIDE SEQUENCE</scope>
    <source>
        <strain evidence="4">XJ19-45</strain>
    </source>
</reference>
<dbReference type="InterPro" id="IPR023772">
    <property type="entry name" value="DNA-bd_HTH_TetR-type_CS"/>
</dbReference>
<dbReference type="PANTHER" id="PTHR30055:SF226">
    <property type="entry name" value="HTH-TYPE TRANSCRIPTIONAL REGULATOR PKSA"/>
    <property type="match status" value="1"/>
</dbReference>
<sequence length="230" mass="25122">MARAYLSAEERREQILDHAQALFFEKGYDRTTVQDLMAAAGVSKGGFYHHFSAKEDVLEAINVRLAAVSVKVIEEVLARPGLTAFEQLDQSLRSMRRFKREQASGIIAAFETLLRPENISLYDRINRANITTVLPLFEAIIEAGRQDGSFDVPDARIAAQAILSLGSMSHDTVAKAVAARDQADRAAANAALERALVFQGVIIDRILGLPDGSIQFVEPGFVDALLPPEG</sequence>
<name>A0A9Q4AQ54_9HYPH</name>
<protein>
    <submittedName>
        <fullName evidence="4">TetR/AcrR family transcriptional regulator</fullName>
    </submittedName>
</protein>
<evidence type="ECO:0000256" key="1">
    <source>
        <dbReference type="ARBA" id="ARBA00023125"/>
    </source>
</evidence>
<organism evidence="4 5">
    <name type="scientific">Devosia ureilytica</name>
    <dbReference type="NCBI Taxonomy" id="2952754"/>
    <lineage>
        <taxon>Bacteria</taxon>
        <taxon>Pseudomonadati</taxon>
        <taxon>Pseudomonadota</taxon>
        <taxon>Alphaproteobacteria</taxon>
        <taxon>Hyphomicrobiales</taxon>
        <taxon>Devosiaceae</taxon>
        <taxon>Devosia</taxon>
    </lineage>
</organism>
<dbReference type="InterPro" id="IPR036271">
    <property type="entry name" value="Tet_transcr_reg_TetR-rel_C_sf"/>
</dbReference>